<dbReference type="InterPro" id="IPR003697">
    <property type="entry name" value="Maf-like"/>
</dbReference>
<dbReference type="PIRSF" id="PIRSF006305">
    <property type="entry name" value="Maf"/>
    <property type="match status" value="1"/>
</dbReference>
<feature type="site" description="Important for substrate specificity" evidence="3">
    <location>
        <position position="156"/>
    </location>
</feature>
<comment type="caution">
    <text evidence="4">The sequence shown here is derived from an EMBL/GenBank/DDBJ whole genome shotgun (WGS) entry which is preliminary data.</text>
</comment>
<dbReference type="PANTHER" id="PTHR43213">
    <property type="entry name" value="BIFUNCTIONAL DTTP/UTP PYROPHOSPHATASE/METHYLTRANSFERASE PROTEIN-RELATED"/>
    <property type="match status" value="1"/>
</dbReference>
<comment type="catalytic activity">
    <reaction evidence="3">
        <text>dTTP + H2O = dTMP + diphosphate + H(+)</text>
        <dbReference type="Rhea" id="RHEA:28534"/>
        <dbReference type="ChEBI" id="CHEBI:15377"/>
        <dbReference type="ChEBI" id="CHEBI:15378"/>
        <dbReference type="ChEBI" id="CHEBI:33019"/>
        <dbReference type="ChEBI" id="CHEBI:37568"/>
        <dbReference type="ChEBI" id="CHEBI:63528"/>
        <dbReference type="EC" id="3.6.1.9"/>
    </reaction>
</comment>
<feature type="site" description="Important for substrate specificity" evidence="3">
    <location>
        <position position="72"/>
    </location>
</feature>
<gene>
    <name evidence="4" type="primary">maf</name>
    <name evidence="4" type="ORF">COT42_04235</name>
</gene>
<dbReference type="GO" id="GO:0036218">
    <property type="term" value="F:dTTP diphosphatase activity"/>
    <property type="evidence" value="ECO:0007669"/>
    <property type="project" value="RHEA"/>
</dbReference>
<dbReference type="GO" id="GO:0036221">
    <property type="term" value="F:UTP diphosphatase activity"/>
    <property type="evidence" value="ECO:0007669"/>
    <property type="project" value="RHEA"/>
</dbReference>
<dbReference type="PANTHER" id="PTHR43213:SF5">
    <property type="entry name" value="BIFUNCTIONAL DTTP_UTP PYROPHOSPHATASE_METHYLTRANSFERASE PROTEIN-RELATED"/>
    <property type="match status" value="1"/>
</dbReference>
<dbReference type="GO" id="GO:0005737">
    <property type="term" value="C:cytoplasm"/>
    <property type="evidence" value="ECO:0007669"/>
    <property type="project" value="UniProtKB-SubCell"/>
</dbReference>
<feature type="active site" description="Proton acceptor" evidence="3">
    <location>
        <position position="71"/>
    </location>
</feature>
<comment type="cofactor">
    <cofactor evidence="1 3">
        <name>a divalent metal cation</name>
        <dbReference type="ChEBI" id="CHEBI:60240"/>
    </cofactor>
</comment>
<comment type="similarity">
    <text evidence="3">Belongs to the Maf family. YhdE subfamily.</text>
</comment>
<comment type="caution">
    <text evidence="3">Lacks conserved residue(s) required for the propagation of feature annotation.</text>
</comment>
<accession>A0A2H0Y090</accession>
<sequence length="196" mass="21375">MPKKKVVLASSSPRRKELLKKIVKNFKVSVSSIDETKIKARSPEGFALKAALAKAEAVAEKQKNALVIGADTIVVLGKKILGKPKNKADAFKMLKSLCGRVQKVITGVAIVDSDTLEKVTSYEVTKVKMKKASDQTIHHYIETFKPLDKAGAYGIQEMDKVFINKIVGDYDNVVGLPVKLLKKLLGTKVPCPLATN</sequence>
<evidence type="ECO:0000313" key="5">
    <source>
        <dbReference type="Proteomes" id="UP000231343"/>
    </source>
</evidence>
<dbReference type="SUPFAM" id="SSF52972">
    <property type="entry name" value="ITPase-like"/>
    <property type="match status" value="1"/>
</dbReference>
<dbReference type="GO" id="GO:0009117">
    <property type="term" value="P:nucleotide metabolic process"/>
    <property type="evidence" value="ECO:0007669"/>
    <property type="project" value="UniProtKB-KW"/>
</dbReference>
<dbReference type="EC" id="3.6.1.9" evidence="3"/>
<dbReference type="Gene3D" id="3.90.950.10">
    <property type="match status" value="1"/>
</dbReference>
<name>A0A2H0Y090_UNCSA</name>
<dbReference type="Proteomes" id="UP000231343">
    <property type="component" value="Unassembled WGS sequence"/>
</dbReference>
<dbReference type="EMBL" id="PEYM01000071">
    <property type="protein sequence ID" value="PIS29809.1"/>
    <property type="molecule type" value="Genomic_DNA"/>
</dbReference>
<comment type="catalytic activity">
    <reaction evidence="3">
        <text>UTP + H2O = UMP + diphosphate + H(+)</text>
        <dbReference type="Rhea" id="RHEA:29395"/>
        <dbReference type="ChEBI" id="CHEBI:15377"/>
        <dbReference type="ChEBI" id="CHEBI:15378"/>
        <dbReference type="ChEBI" id="CHEBI:33019"/>
        <dbReference type="ChEBI" id="CHEBI:46398"/>
        <dbReference type="ChEBI" id="CHEBI:57865"/>
        <dbReference type="EC" id="3.6.1.9"/>
    </reaction>
</comment>
<dbReference type="CDD" id="cd00555">
    <property type="entry name" value="Maf"/>
    <property type="match status" value="1"/>
</dbReference>
<organism evidence="4 5">
    <name type="scientific">Candidatus Saganbacteria bacterium CG08_land_8_20_14_0_20_45_16</name>
    <dbReference type="NCBI Taxonomy" id="2014293"/>
    <lineage>
        <taxon>Bacteria</taxon>
        <taxon>Bacillati</taxon>
        <taxon>Saganbacteria</taxon>
    </lineage>
</organism>
<evidence type="ECO:0000313" key="4">
    <source>
        <dbReference type="EMBL" id="PIS29809.1"/>
    </source>
</evidence>
<evidence type="ECO:0000256" key="2">
    <source>
        <dbReference type="ARBA" id="ARBA00022801"/>
    </source>
</evidence>
<evidence type="ECO:0000256" key="1">
    <source>
        <dbReference type="ARBA" id="ARBA00001968"/>
    </source>
</evidence>
<dbReference type="Pfam" id="PF02545">
    <property type="entry name" value="Maf"/>
    <property type="match status" value="1"/>
</dbReference>
<comment type="function">
    <text evidence="3">Nucleoside triphosphate pyrophosphatase that hydrolyzes dTTP and UTP. May have a dual role in cell division arrest and in preventing the incorporation of modified nucleotides into cellular nucleic acids.</text>
</comment>
<feature type="site" description="Important for substrate specificity" evidence="3">
    <location>
        <position position="14"/>
    </location>
</feature>
<proteinExistence type="inferred from homology"/>
<comment type="subcellular location">
    <subcellularLocation>
        <location evidence="3">Cytoplasm</location>
    </subcellularLocation>
</comment>
<keyword evidence="3" id="KW-0546">Nucleotide metabolism</keyword>
<reference evidence="4 5" key="1">
    <citation type="submission" date="2017-09" db="EMBL/GenBank/DDBJ databases">
        <title>Depth-based differentiation of microbial function through sediment-hosted aquifers and enrichment of novel symbionts in the deep terrestrial subsurface.</title>
        <authorList>
            <person name="Probst A.J."/>
            <person name="Ladd B."/>
            <person name="Jarett J.K."/>
            <person name="Geller-Mcgrath D.E."/>
            <person name="Sieber C.M."/>
            <person name="Emerson J.B."/>
            <person name="Anantharaman K."/>
            <person name="Thomas B.C."/>
            <person name="Malmstrom R."/>
            <person name="Stieglmeier M."/>
            <person name="Klingl A."/>
            <person name="Woyke T."/>
            <person name="Ryan C.M."/>
            <person name="Banfield J.F."/>
        </authorList>
    </citation>
    <scope>NUCLEOTIDE SEQUENCE [LARGE SCALE GENOMIC DNA]</scope>
    <source>
        <strain evidence="4">CG08_land_8_20_14_0_20_45_16</strain>
    </source>
</reference>
<dbReference type="HAMAP" id="MF_00528">
    <property type="entry name" value="Maf"/>
    <property type="match status" value="1"/>
</dbReference>
<evidence type="ECO:0000256" key="3">
    <source>
        <dbReference type="HAMAP-Rule" id="MF_00528"/>
    </source>
</evidence>
<dbReference type="InterPro" id="IPR029001">
    <property type="entry name" value="ITPase-like_fam"/>
</dbReference>
<keyword evidence="2 3" id="KW-0378">Hydrolase</keyword>
<keyword evidence="3" id="KW-0963">Cytoplasm</keyword>
<protein>
    <recommendedName>
        <fullName evidence="3">dTTP/UTP pyrophosphatase</fullName>
        <shortName evidence="3">dTTPase/UTPase</shortName>
        <ecNumber evidence="3">3.6.1.9</ecNumber>
    </recommendedName>
    <alternativeName>
        <fullName evidence="3">Nucleoside triphosphate pyrophosphatase</fullName>
    </alternativeName>
    <alternativeName>
        <fullName evidence="3">Nucleotide pyrophosphatase</fullName>
        <shortName evidence="3">Nucleotide PPase</shortName>
    </alternativeName>
</protein>
<dbReference type="NCBIfam" id="TIGR00172">
    <property type="entry name" value="maf"/>
    <property type="match status" value="1"/>
</dbReference>
<dbReference type="AlphaFoldDB" id="A0A2H0Y090"/>